<evidence type="ECO:0000313" key="9">
    <source>
        <dbReference type="Proteomes" id="UP000521199"/>
    </source>
</evidence>
<dbReference type="GO" id="GO:0005886">
    <property type="term" value="C:plasma membrane"/>
    <property type="evidence" value="ECO:0007669"/>
    <property type="project" value="UniProtKB-SubCell"/>
</dbReference>
<keyword evidence="2 5" id="KW-0812">Transmembrane</keyword>
<comment type="caution">
    <text evidence="8">The sequence shown here is derived from an EMBL/GenBank/DDBJ whole genome shotgun (WGS) entry which is preliminary data.</text>
</comment>
<comment type="function">
    <text evidence="5">Interacts with outer membrane receptor proteins that carry out high-affinity binding and energy dependent uptake into the periplasmic space of specific substrates. It could act to transduce energy from the cytoplasmic membrane to specific energy-requiring processes in the outer membrane, resulting in the release into the periplasm of ligands bound by these outer membrane proteins.</text>
</comment>
<keyword evidence="9" id="KW-1185">Reference proteome</keyword>
<evidence type="ECO:0000256" key="1">
    <source>
        <dbReference type="ARBA" id="ARBA00004167"/>
    </source>
</evidence>
<dbReference type="Gene3D" id="3.30.2010.10">
    <property type="entry name" value="Metalloproteases ('zincins'), catalytic domain"/>
    <property type="match status" value="1"/>
</dbReference>
<keyword evidence="5" id="KW-0735">Signal-anchor</keyword>
<dbReference type="NCBIfam" id="TIGR01352">
    <property type="entry name" value="tonB_Cterm"/>
    <property type="match status" value="1"/>
</dbReference>
<evidence type="ECO:0000256" key="6">
    <source>
        <dbReference type="SAM" id="MobiDB-lite"/>
    </source>
</evidence>
<dbReference type="InterPro" id="IPR006260">
    <property type="entry name" value="TonB/TolA_C"/>
</dbReference>
<feature type="transmembrane region" description="Helical" evidence="5">
    <location>
        <begin position="46"/>
        <end position="64"/>
    </location>
</feature>
<dbReference type="Proteomes" id="UP000521199">
    <property type="component" value="Unassembled WGS sequence"/>
</dbReference>
<dbReference type="RefSeq" id="WP_183961491.1">
    <property type="nucleotide sequence ID" value="NZ_JACHHP010000004.1"/>
</dbReference>
<feature type="region of interest" description="Disordered" evidence="6">
    <location>
        <begin position="432"/>
        <end position="451"/>
    </location>
</feature>
<dbReference type="SUPFAM" id="SSF74653">
    <property type="entry name" value="TolA/TonB C-terminal domain"/>
    <property type="match status" value="1"/>
</dbReference>
<evidence type="ECO:0000259" key="7">
    <source>
        <dbReference type="PROSITE" id="PS52015"/>
    </source>
</evidence>
<dbReference type="GO" id="GO:0015891">
    <property type="term" value="P:siderophore transport"/>
    <property type="evidence" value="ECO:0007669"/>
    <property type="project" value="InterPro"/>
</dbReference>
<evidence type="ECO:0000256" key="5">
    <source>
        <dbReference type="RuleBase" id="RU362123"/>
    </source>
</evidence>
<gene>
    <name evidence="8" type="ORF">HNQ52_002500</name>
</gene>
<dbReference type="EMBL" id="JACHHP010000004">
    <property type="protein sequence ID" value="MBB5208950.1"/>
    <property type="molecule type" value="Genomic_DNA"/>
</dbReference>
<keyword evidence="3 5" id="KW-1133">Transmembrane helix</keyword>
<dbReference type="PANTHER" id="PTHR34978">
    <property type="entry name" value="POSSIBLE SENSOR-TRANSDUCER PROTEIN BLAR"/>
    <property type="match status" value="1"/>
</dbReference>
<keyword evidence="5" id="KW-0653">Protein transport</keyword>
<keyword evidence="5" id="KW-0813">Transport</keyword>
<dbReference type="Pfam" id="PF05569">
    <property type="entry name" value="Peptidase_M56"/>
    <property type="match status" value="1"/>
</dbReference>
<dbReference type="CDD" id="cd07341">
    <property type="entry name" value="M56_BlaR1_MecR1_like"/>
    <property type="match status" value="1"/>
</dbReference>
<dbReference type="GO" id="GO:0055085">
    <property type="term" value="P:transmembrane transport"/>
    <property type="evidence" value="ECO:0007669"/>
    <property type="project" value="InterPro"/>
</dbReference>
<keyword evidence="5" id="KW-1003">Cell membrane</keyword>
<evidence type="ECO:0000256" key="2">
    <source>
        <dbReference type="ARBA" id="ARBA00022692"/>
    </source>
</evidence>
<dbReference type="AlphaFoldDB" id="A0A7W8D8W2"/>
<feature type="domain" description="TonB C-terminal" evidence="7">
    <location>
        <begin position="444"/>
        <end position="536"/>
    </location>
</feature>
<dbReference type="InterPro" id="IPR052173">
    <property type="entry name" value="Beta-lactam_resp_regulator"/>
</dbReference>
<dbReference type="PROSITE" id="PS52015">
    <property type="entry name" value="TONB_CTD"/>
    <property type="match status" value="1"/>
</dbReference>
<dbReference type="PANTHER" id="PTHR34978:SF3">
    <property type="entry name" value="SLR0241 PROTEIN"/>
    <property type="match status" value="1"/>
</dbReference>
<dbReference type="Pfam" id="PF03544">
    <property type="entry name" value="TonB_C"/>
    <property type="match status" value="1"/>
</dbReference>
<proteinExistence type="inferred from homology"/>
<dbReference type="PRINTS" id="PR01374">
    <property type="entry name" value="TONBPROTEIN"/>
</dbReference>
<dbReference type="InterPro" id="IPR003538">
    <property type="entry name" value="TonB"/>
</dbReference>
<dbReference type="GO" id="GO:0031992">
    <property type="term" value="F:energy transducer activity"/>
    <property type="evidence" value="ECO:0007669"/>
    <property type="project" value="InterPro"/>
</dbReference>
<name>A0A7W8D8W2_9GAMM</name>
<comment type="subcellular location">
    <subcellularLocation>
        <location evidence="5">Cell inner membrane</location>
        <topology evidence="5">Single-pass membrane protein</topology>
        <orientation evidence="5">Periplasmic side</orientation>
    </subcellularLocation>
    <subcellularLocation>
        <location evidence="1">Membrane</location>
        <topology evidence="1">Single-pass membrane protein</topology>
    </subcellularLocation>
</comment>
<comment type="caution">
    <text evidence="5">Lacks conserved residue(s) required for the propagation of feature annotation.</text>
</comment>
<feature type="transmembrane region" description="Helical" evidence="5">
    <location>
        <begin position="16"/>
        <end position="34"/>
    </location>
</feature>
<evidence type="ECO:0000256" key="4">
    <source>
        <dbReference type="ARBA" id="ARBA00023136"/>
    </source>
</evidence>
<keyword evidence="5" id="KW-0997">Cell inner membrane</keyword>
<dbReference type="InterPro" id="IPR037682">
    <property type="entry name" value="TonB_C"/>
</dbReference>
<reference evidence="8 9" key="1">
    <citation type="submission" date="2020-08" db="EMBL/GenBank/DDBJ databases">
        <title>Genomic Encyclopedia of Type Strains, Phase IV (KMG-IV): sequencing the most valuable type-strain genomes for metagenomic binning, comparative biology and taxonomic classification.</title>
        <authorList>
            <person name="Goeker M."/>
        </authorList>
    </citation>
    <scope>NUCLEOTIDE SEQUENCE [LARGE SCALE GENOMIC DNA]</scope>
    <source>
        <strain evidence="8 9">DSM 24163</strain>
    </source>
</reference>
<dbReference type="Gene3D" id="3.30.2420.10">
    <property type="entry name" value="TonB"/>
    <property type="match status" value="1"/>
</dbReference>
<feature type="transmembrane region" description="Helical" evidence="5">
    <location>
        <begin position="99"/>
        <end position="119"/>
    </location>
</feature>
<evidence type="ECO:0000313" key="8">
    <source>
        <dbReference type="EMBL" id="MBB5208950.1"/>
    </source>
</evidence>
<evidence type="ECO:0000256" key="3">
    <source>
        <dbReference type="ARBA" id="ARBA00022989"/>
    </source>
</evidence>
<dbReference type="GO" id="GO:0030288">
    <property type="term" value="C:outer membrane-bounded periplasmic space"/>
    <property type="evidence" value="ECO:0007669"/>
    <property type="project" value="InterPro"/>
</dbReference>
<dbReference type="GO" id="GO:0015031">
    <property type="term" value="P:protein transport"/>
    <property type="evidence" value="ECO:0007669"/>
    <property type="project" value="UniProtKB-UniRule"/>
</dbReference>
<comment type="similarity">
    <text evidence="5">Belongs to the TonB family.</text>
</comment>
<sequence>MIDGVVQTVGWALIDAAWQGILVGALYASARLAVSDARLRLAIGHLALLALALLPLASLLWRLYAPQPLPEAALGAMLAGGAAAVDGAPSAAAWSIDVWLPWLVGAWAVGVAVHSLRLFGQWRGLRRLCAQSSVVDPDWLDTLARLRNRLGVKARVRLLHGVQVTTPMLVGVLRPTILLPSSLLLQLPRAQVELILIHELAHLRRLDTWFNLLQTCLDTLLFFHPAVHWISRKVREDRELCCDQLVLARGGDPMLYARTLLAMAEAHHHAHAPAPALGAAGGLLLERVQRIVDVPPARQGTQMPALGTVLALAALLWLLKPAGDENVLHDLGLPPLAASGIVAAVPSLAGLQFSVADMAAAVEPLVLRAPPRGVDAGSAQPLPAAVAPDAAPAPIATPPLAPMPALLQPELAPAALSDSTVPVAPVQPVAARDAAVDAPPPAAAAPREPRALQQVAPEYPSNARLAAVEGFVVLRYRVDGTGRARDVRLIDAEPSGVFEKAARRALAQWRFEPEFGAAGDYLQQFDFRLEGGDGPGDAEAERCSIRIGSRLCRPTP</sequence>
<organism evidence="8 9">
    <name type="scientific">Chiayiivirga flava</name>
    <dbReference type="NCBI Taxonomy" id="659595"/>
    <lineage>
        <taxon>Bacteria</taxon>
        <taxon>Pseudomonadati</taxon>
        <taxon>Pseudomonadota</taxon>
        <taxon>Gammaproteobacteria</taxon>
        <taxon>Lysobacterales</taxon>
        <taxon>Lysobacteraceae</taxon>
        <taxon>Chiayiivirga</taxon>
    </lineage>
</organism>
<dbReference type="InterPro" id="IPR008756">
    <property type="entry name" value="Peptidase_M56"/>
</dbReference>
<accession>A0A7W8D8W2</accession>
<protein>
    <recommendedName>
        <fullName evidence="5">Protein TonB</fullName>
    </recommendedName>
</protein>
<keyword evidence="4 5" id="KW-0472">Membrane</keyword>